<evidence type="ECO:0000313" key="3">
    <source>
        <dbReference type="Proteomes" id="UP001146120"/>
    </source>
</evidence>
<accession>A0AAV2Z2V7</accession>
<comment type="caution">
    <text evidence="2">The sequence shown here is derived from an EMBL/GenBank/DDBJ whole genome shotgun (WGS) entry which is preliminary data.</text>
</comment>
<reference evidence="2" key="1">
    <citation type="submission" date="2022-11" db="EMBL/GenBank/DDBJ databases">
        <authorList>
            <person name="Morgan W.R."/>
            <person name="Tartar A."/>
        </authorList>
    </citation>
    <scope>NUCLEOTIDE SEQUENCE</scope>
    <source>
        <strain evidence="2">ARSEF 373</strain>
    </source>
</reference>
<evidence type="ECO:0000256" key="1">
    <source>
        <dbReference type="SAM" id="MobiDB-lite"/>
    </source>
</evidence>
<feature type="compositionally biased region" description="Basic residues" evidence="1">
    <location>
        <begin position="16"/>
        <end position="27"/>
    </location>
</feature>
<dbReference type="EMBL" id="DAKRPA010000074">
    <property type="protein sequence ID" value="DAZ99898.1"/>
    <property type="molecule type" value="Genomic_DNA"/>
</dbReference>
<sequence length="89" mass="9742">MSSRRASEPQQQRLRSAGKVRSSRRLGRPACVSSQQPPCGEMTNTRCTLHTCISSEGHFHSAMIKMTTSSQAQGPSTTRMLVVAACIYE</sequence>
<gene>
    <name evidence="2" type="ORF">N0F65_011821</name>
</gene>
<feature type="compositionally biased region" description="Polar residues" evidence="1">
    <location>
        <begin position="1"/>
        <end position="14"/>
    </location>
</feature>
<dbReference type="AlphaFoldDB" id="A0AAV2Z2V7"/>
<feature type="region of interest" description="Disordered" evidence="1">
    <location>
        <begin position="1"/>
        <end position="37"/>
    </location>
</feature>
<proteinExistence type="predicted"/>
<protein>
    <submittedName>
        <fullName evidence="2">Uncharacterized protein</fullName>
    </submittedName>
</protein>
<organism evidence="2 3">
    <name type="scientific">Lagenidium giganteum</name>
    <dbReference type="NCBI Taxonomy" id="4803"/>
    <lineage>
        <taxon>Eukaryota</taxon>
        <taxon>Sar</taxon>
        <taxon>Stramenopiles</taxon>
        <taxon>Oomycota</taxon>
        <taxon>Peronosporomycetes</taxon>
        <taxon>Pythiales</taxon>
        <taxon>Pythiaceae</taxon>
    </lineage>
</organism>
<keyword evidence="3" id="KW-1185">Reference proteome</keyword>
<dbReference type="Proteomes" id="UP001146120">
    <property type="component" value="Unassembled WGS sequence"/>
</dbReference>
<reference evidence="2" key="2">
    <citation type="journal article" date="2023" name="Microbiol Resour">
        <title>Decontamination and Annotation of the Draft Genome Sequence of the Oomycete Lagenidium giganteum ARSEF 373.</title>
        <authorList>
            <person name="Morgan W.R."/>
            <person name="Tartar A."/>
        </authorList>
    </citation>
    <scope>NUCLEOTIDE SEQUENCE</scope>
    <source>
        <strain evidence="2">ARSEF 373</strain>
    </source>
</reference>
<evidence type="ECO:0000313" key="2">
    <source>
        <dbReference type="EMBL" id="DAZ99898.1"/>
    </source>
</evidence>
<name>A0AAV2Z2V7_9STRA</name>